<evidence type="ECO:0000313" key="10">
    <source>
        <dbReference type="EMBL" id="ABQ14283.1"/>
    </source>
</evidence>
<feature type="transmembrane region" description="Helical" evidence="7">
    <location>
        <begin position="169"/>
        <end position="189"/>
    </location>
</feature>
<evidence type="ECO:0000256" key="3">
    <source>
        <dbReference type="ARBA" id="ARBA00022741"/>
    </source>
</evidence>
<dbReference type="EMBL" id="CP000513">
    <property type="protein sequence ID" value="ABQ14283.1"/>
    <property type="molecule type" value="Genomic_DNA"/>
</dbReference>
<dbReference type="InterPro" id="IPR027417">
    <property type="entry name" value="P-loop_NTPase"/>
</dbReference>
<dbReference type="PANTHER" id="PTHR24221">
    <property type="entry name" value="ATP-BINDING CASSETTE SUB-FAMILY B"/>
    <property type="match status" value="1"/>
</dbReference>
<evidence type="ECO:0000256" key="6">
    <source>
        <dbReference type="ARBA" id="ARBA00023136"/>
    </source>
</evidence>
<dbReference type="Pfam" id="PF00005">
    <property type="entry name" value="ABC_tran"/>
    <property type="match status" value="1"/>
</dbReference>
<comment type="subcellular location">
    <subcellularLocation>
        <location evidence="1">Cell membrane</location>
        <topology evidence="1">Multi-pass membrane protein</topology>
    </subcellularLocation>
</comment>
<reference evidence="10 11" key="1">
    <citation type="journal article" date="2007" name="Nat. Biotechnol.">
        <title>Genome sequence and identification of candidate vaccine antigens from the animal pathogen Dichelobacter nodosus.</title>
        <authorList>
            <person name="Myers G.S."/>
            <person name="Parker D."/>
            <person name="Al-Hasani K."/>
            <person name="Kennan R.M."/>
            <person name="Seemann T."/>
            <person name="Ren Q."/>
            <person name="Badger J.H."/>
            <person name="Selengut J.D."/>
            <person name="Deboy R.T."/>
            <person name="Tettelin H."/>
            <person name="Boyce J.D."/>
            <person name="McCarl V.P."/>
            <person name="Han X."/>
            <person name="Nelson W.C."/>
            <person name="Madupu R."/>
            <person name="Mohamoud Y."/>
            <person name="Holley T."/>
            <person name="Fedorova N."/>
            <person name="Khouri H."/>
            <person name="Bottomley S.P."/>
            <person name="Whittington R.J."/>
            <person name="Adler B."/>
            <person name="Songer J.G."/>
            <person name="Rood J.I."/>
            <person name="Paulsen I.T."/>
        </authorList>
    </citation>
    <scope>NUCLEOTIDE SEQUENCE [LARGE SCALE GENOMIC DNA]</scope>
    <source>
        <strain evidence="10 11">VCS1703A</strain>
    </source>
</reference>
<keyword evidence="3" id="KW-0547">Nucleotide-binding</keyword>
<dbReference type="PROSITE" id="PS50893">
    <property type="entry name" value="ABC_TRANSPORTER_2"/>
    <property type="match status" value="1"/>
</dbReference>
<dbReference type="PROSITE" id="PS50929">
    <property type="entry name" value="ABC_TM1F"/>
    <property type="match status" value="1"/>
</dbReference>
<evidence type="ECO:0000313" key="11">
    <source>
        <dbReference type="Proteomes" id="UP000000248"/>
    </source>
</evidence>
<dbReference type="eggNOG" id="COG4988">
    <property type="taxonomic scope" value="Bacteria"/>
</dbReference>
<name>A5EWR1_DICNV</name>
<dbReference type="InterPro" id="IPR011527">
    <property type="entry name" value="ABC1_TM_dom"/>
</dbReference>
<dbReference type="STRING" id="246195.DNO_0102"/>
<dbReference type="GO" id="GO:0140359">
    <property type="term" value="F:ABC-type transporter activity"/>
    <property type="evidence" value="ECO:0007669"/>
    <property type="project" value="InterPro"/>
</dbReference>
<dbReference type="SUPFAM" id="SSF90123">
    <property type="entry name" value="ABC transporter transmembrane region"/>
    <property type="match status" value="1"/>
</dbReference>
<dbReference type="GO" id="GO:0005886">
    <property type="term" value="C:plasma membrane"/>
    <property type="evidence" value="ECO:0007669"/>
    <property type="project" value="UniProtKB-SubCell"/>
</dbReference>
<feature type="transmembrane region" description="Helical" evidence="7">
    <location>
        <begin position="147"/>
        <end position="163"/>
    </location>
</feature>
<keyword evidence="4" id="KW-0067">ATP-binding</keyword>
<dbReference type="PROSITE" id="PS00211">
    <property type="entry name" value="ABC_TRANSPORTER_1"/>
    <property type="match status" value="1"/>
</dbReference>
<evidence type="ECO:0000256" key="4">
    <source>
        <dbReference type="ARBA" id="ARBA00022840"/>
    </source>
</evidence>
<dbReference type="InterPro" id="IPR017871">
    <property type="entry name" value="ABC_transporter-like_CS"/>
</dbReference>
<feature type="domain" description="ABC transmembrane type-1" evidence="9">
    <location>
        <begin position="24"/>
        <end position="317"/>
    </location>
</feature>
<evidence type="ECO:0000256" key="1">
    <source>
        <dbReference type="ARBA" id="ARBA00004651"/>
    </source>
</evidence>
<dbReference type="GO" id="GO:0005524">
    <property type="term" value="F:ATP binding"/>
    <property type="evidence" value="ECO:0007669"/>
    <property type="project" value="UniProtKB-KW"/>
</dbReference>
<keyword evidence="2 7" id="KW-0812">Transmembrane</keyword>
<evidence type="ECO:0000259" key="9">
    <source>
        <dbReference type="PROSITE" id="PS50929"/>
    </source>
</evidence>
<dbReference type="GO" id="GO:0016887">
    <property type="term" value="F:ATP hydrolysis activity"/>
    <property type="evidence" value="ECO:0007669"/>
    <property type="project" value="InterPro"/>
</dbReference>
<dbReference type="SMART" id="SM00382">
    <property type="entry name" value="AAA"/>
    <property type="match status" value="1"/>
</dbReference>
<accession>A5EWR1</accession>
<keyword evidence="6 7" id="KW-0472">Membrane</keyword>
<dbReference type="AlphaFoldDB" id="A5EWR1"/>
<dbReference type="InterPro" id="IPR014216">
    <property type="entry name" value="ABC_transptr_CydD"/>
</dbReference>
<evidence type="ECO:0000256" key="5">
    <source>
        <dbReference type="ARBA" id="ARBA00022989"/>
    </source>
</evidence>
<dbReference type="InterPro" id="IPR003593">
    <property type="entry name" value="AAA+_ATPase"/>
</dbReference>
<evidence type="ECO:0000256" key="7">
    <source>
        <dbReference type="SAM" id="Phobius"/>
    </source>
</evidence>
<feature type="domain" description="ABC transporter" evidence="8">
    <location>
        <begin position="349"/>
        <end position="562"/>
    </location>
</feature>
<dbReference type="SUPFAM" id="SSF52540">
    <property type="entry name" value="P-loop containing nucleoside triphosphate hydrolases"/>
    <property type="match status" value="1"/>
</dbReference>
<dbReference type="OrthoDB" id="6336411at2"/>
<protein>
    <submittedName>
        <fullName evidence="10">ABC-type transporter involved in cytochrome bd biosynthesis</fullName>
    </submittedName>
</protein>
<dbReference type="Proteomes" id="UP000000248">
    <property type="component" value="Chromosome"/>
</dbReference>
<dbReference type="GO" id="GO:0042883">
    <property type="term" value="P:cysteine transport"/>
    <property type="evidence" value="ECO:0007669"/>
    <property type="project" value="InterPro"/>
</dbReference>
<dbReference type="HOGENOM" id="CLU_000604_84_9_6"/>
<dbReference type="InterPro" id="IPR003439">
    <property type="entry name" value="ABC_transporter-like_ATP-bd"/>
</dbReference>
<dbReference type="Gene3D" id="3.40.50.300">
    <property type="entry name" value="P-loop containing nucleotide triphosphate hydrolases"/>
    <property type="match status" value="1"/>
</dbReference>
<sequence length="562" mass="61200">MPQPAAVLLKTLLRPYRRQLVLPIFLAAISVVLFIVQSALLARIFADWLSAASQQQPLTRQLLQHDLPALLLCLFLRPLTHLIKDYVLQNISLRCRQQLRVQLLDKIAAFGAARQQFGNDGALSMQILEQVDALDGYISRYYVQSKLAMMTPLIIAAAVFFHSPLAAGLMLLTAPLVPIFMILVGSLAADKSRQQLRVLNQLGGQFLDIVRGLPTLRRLAVTNWAQTTIARSAEEYRQKTMSVLRLAFLSGAILELFSALAIALVAVYLGLGLIGILPWAAGRVPVPYQSALFILLLAPEFYLPLRQLGSDYHAKAQAQAAISMLQPLLAANPPPQLSSSKPLTAAPSLRFAQLTMIDAVGRKRLAPVSFTVAAGERVGICGKSGVGKSSLLHALLGFADYQGVININGESAHFWRRQDIAYLAQTPTLLSGTIAENLRLAQKEASASDMKRVLMQVDLWTLISALPLGLDTPLGENGRGLSGGQQQRLSLAQLLLSNKPLWLLDEPAAHLDEQTAAEIYAILACVSTGKTLLLVGHDIEHLPWLDHIITLKESDEASAAFA</sequence>
<dbReference type="PANTHER" id="PTHR24221:SF261">
    <property type="entry name" value="GLUTATHIONE_L-CYSTEINE TRANSPORT SYSTEM ATP-BINDING_PERMEASE PROTEIN CYDD"/>
    <property type="match status" value="1"/>
</dbReference>
<gene>
    <name evidence="10" type="primary">cydD</name>
    <name evidence="10" type="ordered locus">DNO_0102</name>
</gene>
<keyword evidence="5 7" id="KW-1133">Transmembrane helix</keyword>
<dbReference type="NCBIfam" id="TIGR02857">
    <property type="entry name" value="CydD"/>
    <property type="match status" value="1"/>
</dbReference>
<keyword evidence="11" id="KW-1185">Reference proteome</keyword>
<feature type="transmembrane region" description="Helical" evidence="7">
    <location>
        <begin position="20"/>
        <end position="46"/>
    </location>
</feature>
<feature type="transmembrane region" description="Helical" evidence="7">
    <location>
        <begin position="247"/>
        <end position="280"/>
    </location>
</feature>
<dbReference type="RefSeq" id="WP_011927853.1">
    <property type="nucleotide sequence ID" value="NC_009446.1"/>
</dbReference>
<dbReference type="InterPro" id="IPR036640">
    <property type="entry name" value="ABC1_TM_sf"/>
</dbReference>
<dbReference type="InterPro" id="IPR039421">
    <property type="entry name" value="Type_1_exporter"/>
</dbReference>
<organism evidence="10 11">
    <name type="scientific">Dichelobacter nodosus (strain VCS1703A)</name>
    <dbReference type="NCBI Taxonomy" id="246195"/>
    <lineage>
        <taxon>Bacteria</taxon>
        <taxon>Pseudomonadati</taxon>
        <taxon>Pseudomonadota</taxon>
        <taxon>Gammaproteobacteria</taxon>
        <taxon>Cardiobacteriales</taxon>
        <taxon>Cardiobacteriaceae</taxon>
        <taxon>Dichelobacter</taxon>
    </lineage>
</organism>
<proteinExistence type="predicted"/>
<dbReference type="Pfam" id="PF00664">
    <property type="entry name" value="ABC_membrane"/>
    <property type="match status" value="1"/>
</dbReference>
<dbReference type="Gene3D" id="1.20.1560.10">
    <property type="entry name" value="ABC transporter type 1, transmembrane domain"/>
    <property type="match status" value="1"/>
</dbReference>
<evidence type="ECO:0000259" key="8">
    <source>
        <dbReference type="PROSITE" id="PS50893"/>
    </source>
</evidence>
<dbReference type="CDD" id="cd18584">
    <property type="entry name" value="ABC_6TM_AarD_CydD"/>
    <property type="match status" value="1"/>
</dbReference>
<dbReference type="KEGG" id="dno:DNO_0102"/>
<evidence type="ECO:0000256" key="2">
    <source>
        <dbReference type="ARBA" id="ARBA00022692"/>
    </source>
</evidence>
<dbReference type="GO" id="GO:0034040">
    <property type="term" value="F:ATPase-coupled lipid transmembrane transporter activity"/>
    <property type="evidence" value="ECO:0007669"/>
    <property type="project" value="TreeGrafter"/>
</dbReference>